<evidence type="ECO:0000256" key="6">
    <source>
        <dbReference type="ARBA" id="ARBA00023027"/>
    </source>
</evidence>
<dbReference type="GO" id="GO:0016020">
    <property type="term" value="C:membrane"/>
    <property type="evidence" value="ECO:0007669"/>
    <property type="project" value="UniProtKB-SubCell"/>
</dbReference>
<dbReference type="RefSeq" id="WP_134719219.1">
    <property type="nucleotide sequence ID" value="NZ_SDKM01000025.1"/>
</dbReference>
<evidence type="ECO:0000259" key="12">
    <source>
        <dbReference type="Pfam" id="PF01059"/>
    </source>
</evidence>
<feature type="transmembrane region" description="Helical" evidence="10">
    <location>
        <begin position="6"/>
        <end position="24"/>
    </location>
</feature>
<dbReference type="Pfam" id="PF00361">
    <property type="entry name" value="Proton_antipo_M"/>
    <property type="match status" value="1"/>
</dbReference>
<feature type="transmembrane region" description="Helical" evidence="10">
    <location>
        <begin position="75"/>
        <end position="102"/>
    </location>
</feature>
<evidence type="ECO:0000313" key="14">
    <source>
        <dbReference type="Proteomes" id="UP000295198"/>
    </source>
</evidence>
<evidence type="ECO:0000256" key="9">
    <source>
        <dbReference type="SAM" id="MobiDB-lite"/>
    </source>
</evidence>
<dbReference type="GO" id="GO:0008137">
    <property type="term" value="F:NADH dehydrogenase (ubiquinone) activity"/>
    <property type="evidence" value="ECO:0007669"/>
    <property type="project" value="InterPro"/>
</dbReference>
<feature type="transmembrane region" description="Helical" evidence="10">
    <location>
        <begin position="410"/>
        <end position="433"/>
    </location>
</feature>
<gene>
    <name evidence="13" type="ORF">EKO23_16510</name>
</gene>
<feature type="transmembrane region" description="Helical" evidence="10">
    <location>
        <begin position="278"/>
        <end position="300"/>
    </location>
</feature>
<feature type="transmembrane region" description="Helical" evidence="10">
    <location>
        <begin position="338"/>
        <end position="356"/>
    </location>
</feature>
<dbReference type="NCBIfam" id="NF004500">
    <property type="entry name" value="PRK05846.1-4"/>
    <property type="match status" value="1"/>
</dbReference>
<dbReference type="GO" id="GO:0015990">
    <property type="term" value="P:electron transport coupled proton transport"/>
    <property type="evidence" value="ECO:0007669"/>
    <property type="project" value="TreeGrafter"/>
</dbReference>
<feature type="transmembrane region" description="Helical" evidence="10">
    <location>
        <begin position="114"/>
        <end position="131"/>
    </location>
</feature>
<evidence type="ECO:0000256" key="3">
    <source>
        <dbReference type="ARBA" id="ARBA00022692"/>
    </source>
</evidence>
<evidence type="ECO:0000256" key="1">
    <source>
        <dbReference type="ARBA" id="ARBA00004127"/>
    </source>
</evidence>
<evidence type="ECO:0000259" key="11">
    <source>
        <dbReference type="Pfam" id="PF00361"/>
    </source>
</evidence>
<protein>
    <submittedName>
        <fullName evidence="13">NADH-quinone oxidoreductase subunit M</fullName>
        <ecNumber evidence="13">1.6.5.11</ecNumber>
    </submittedName>
</protein>
<feature type="region of interest" description="Disordered" evidence="9">
    <location>
        <begin position="492"/>
        <end position="511"/>
    </location>
</feature>
<evidence type="ECO:0000256" key="8">
    <source>
        <dbReference type="RuleBase" id="RU000320"/>
    </source>
</evidence>
<name>A0A4Q4Z8P6_9ACTN</name>
<feature type="transmembrane region" description="Helical" evidence="10">
    <location>
        <begin position="376"/>
        <end position="398"/>
    </location>
</feature>
<keyword evidence="5 10" id="KW-1133">Transmembrane helix</keyword>
<feature type="transmembrane region" description="Helical" evidence="10">
    <location>
        <begin position="137"/>
        <end position="156"/>
    </location>
</feature>
<proteinExistence type="inferred from homology"/>
<feature type="transmembrane region" description="Helical" evidence="10">
    <location>
        <begin position="36"/>
        <end position="55"/>
    </location>
</feature>
<evidence type="ECO:0000256" key="4">
    <source>
        <dbReference type="ARBA" id="ARBA00022967"/>
    </source>
</evidence>
<dbReference type="InterPro" id="IPR003918">
    <property type="entry name" value="NADH_UbQ_OxRdtase"/>
</dbReference>
<keyword evidence="3 8" id="KW-0812">Transmembrane</keyword>
<dbReference type="OrthoDB" id="9768329at2"/>
<accession>A0A4Q4Z8P6</accession>
<dbReference type="GO" id="GO:0012505">
    <property type="term" value="C:endomembrane system"/>
    <property type="evidence" value="ECO:0007669"/>
    <property type="project" value="UniProtKB-SubCell"/>
</dbReference>
<organism evidence="13 14">
    <name type="scientific">Nocardioides guangzhouensis</name>
    <dbReference type="NCBI Taxonomy" id="2497878"/>
    <lineage>
        <taxon>Bacteria</taxon>
        <taxon>Bacillati</taxon>
        <taxon>Actinomycetota</taxon>
        <taxon>Actinomycetes</taxon>
        <taxon>Propionibacteriales</taxon>
        <taxon>Nocardioidaceae</taxon>
        <taxon>Nocardioides</taxon>
    </lineage>
</organism>
<dbReference type="InterPro" id="IPR000260">
    <property type="entry name" value="NADH4_N"/>
</dbReference>
<evidence type="ECO:0000256" key="2">
    <source>
        <dbReference type="ARBA" id="ARBA00009025"/>
    </source>
</evidence>
<dbReference type="EMBL" id="SDKM01000025">
    <property type="protein sequence ID" value="RYP84257.1"/>
    <property type="molecule type" value="Genomic_DNA"/>
</dbReference>
<dbReference type="PANTHER" id="PTHR43507:SF1">
    <property type="entry name" value="NADH-UBIQUINONE OXIDOREDUCTASE CHAIN 4"/>
    <property type="match status" value="1"/>
</dbReference>
<evidence type="ECO:0000256" key="7">
    <source>
        <dbReference type="ARBA" id="ARBA00023136"/>
    </source>
</evidence>
<dbReference type="GO" id="GO:0042773">
    <property type="term" value="P:ATP synthesis coupled electron transport"/>
    <property type="evidence" value="ECO:0007669"/>
    <property type="project" value="InterPro"/>
</dbReference>
<keyword evidence="14" id="KW-1185">Reference proteome</keyword>
<keyword evidence="6" id="KW-0520">NAD</keyword>
<keyword evidence="13" id="KW-0560">Oxidoreductase</keyword>
<dbReference type="AlphaFoldDB" id="A0A4Q4Z8P6"/>
<reference evidence="13 14" key="1">
    <citation type="submission" date="2019-01" db="EMBL/GenBank/DDBJ databases">
        <title>Nocardioides guangzhouensis sp. nov., an actinobacterium isolated from soil.</title>
        <authorList>
            <person name="Fu Y."/>
            <person name="Cai Y."/>
            <person name="Lin Z."/>
            <person name="Chen P."/>
        </authorList>
    </citation>
    <scope>NUCLEOTIDE SEQUENCE [LARGE SCALE GENOMIC DNA]</scope>
    <source>
        <strain evidence="13 14">130</strain>
    </source>
</reference>
<dbReference type="EC" id="1.6.5.11" evidence="13"/>
<dbReference type="NCBIfam" id="TIGR01972">
    <property type="entry name" value="NDH_I_M"/>
    <property type="match status" value="1"/>
</dbReference>
<feature type="transmembrane region" description="Helical" evidence="10">
    <location>
        <begin position="249"/>
        <end position="272"/>
    </location>
</feature>
<sequence>MIDFPWLTTLIVVPLVGAVVTAFLPSRPGAALPKQLALLFTTLTLAAAVGTATQYDTGAGMQLTETHTWIEAFGASYAVGVDGIALTLVLLTSLLVPLVVLASWNDADTRNTKAFFALMLALEGLALAVFLAQDVLLFYVVFEATLIPAYFLIGGFGGENRARAAVKFLLYMLAGGLIMLASVVGLYALSASQGEPSYLISNLAQLDIGTVEGRWLFLGFFIAFAIKAPMFPVHTWLPDTTAAATPGTSVLLICVLDKIGTYGMLRFCLGLFPEASDWATPVVVVMALISIVYGALLAIGQDNMLRLIGLTSLSHFGFIVLGIFVLNSQGLSGATLYMFNHGLSTAALFLIAGYLIHRRGTPLISAQGGVEKVAPVLAGTFLVAGLATLGLPGLSPFISEFLVLVGGFSHAWWVGAIAVSGIVLAAIYVLLMYQRTMTGPVQPGVETVVDLNRREVGAIAPILLAMVLVGFFPQPLLDVINPAIETTMTTVGVQDEPPTVPAGTQAEEDHQ</sequence>
<comment type="subcellular location">
    <subcellularLocation>
        <location evidence="1">Endomembrane system</location>
        <topology evidence="1">Multi-pass membrane protein</topology>
    </subcellularLocation>
    <subcellularLocation>
        <location evidence="8">Membrane</location>
        <topology evidence="8">Multi-pass membrane protein</topology>
    </subcellularLocation>
</comment>
<feature type="transmembrane region" description="Helical" evidence="10">
    <location>
        <begin position="215"/>
        <end position="237"/>
    </location>
</feature>
<dbReference type="GO" id="GO:0048039">
    <property type="term" value="F:ubiquinone binding"/>
    <property type="evidence" value="ECO:0007669"/>
    <property type="project" value="TreeGrafter"/>
</dbReference>
<evidence type="ECO:0000256" key="5">
    <source>
        <dbReference type="ARBA" id="ARBA00022989"/>
    </source>
</evidence>
<dbReference type="Pfam" id="PF01059">
    <property type="entry name" value="Oxidored_q5_N"/>
    <property type="match status" value="1"/>
</dbReference>
<dbReference type="PANTHER" id="PTHR43507">
    <property type="entry name" value="NADH-UBIQUINONE OXIDOREDUCTASE CHAIN 4"/>
    <property type="match status" value="1"/>
</dbReference>
<dbReference type="InterPro" id="IPR001750">
    <property type="entry name" value="ND/Mrp_TM"/>
</dbReference>
<dbReference type="GO" id="GO:0003954">
    <property type="term" value="F:NADH dehydrogenase activity"/>
    <property type="evidence" value="ECO:0007669"/>
    <property type="project" value="TreeGrafter"/>
</dbReference>
<comment type="similarity">
    <text evidence="2">Belongs to the complex I subunit 4 family.</text>
</comment>
<dbReference type="InterPro" id="IPR010227">
    <property type="entry name" value="NADH_Q_OxRdtase_chainM/4"/>
</dbReference>
<feature type="transmembrane region" description="Helical" evidence="10">
    <location>
        <begin position="307"/>
        <end position="326"/>
    </location>
</feature>
<dbReference type="Proteomes" id="UP000295198">
    <property type="component" value="Unassembled WGS sequence"/>
</dbReference>
<keyword evidence="4" id="KW-1278">Translocase</keyword>
<evidence type="ECO:0000313" key="13">
    <source>
        <dbReference type="EMBL" id="RYP84257.1"/>
    </source>
</evidence>
<keyword evidence="7 10" id="KW-0472">Membrane</keyword>
<dbReference type="PRINTS" id="PR01437">
    <property type="entry name" value="NUOXDRDTASE4"/>
</dbReference>
<evidence type="ECO:0000256" key="10">
    <source>
        <dbReference type="SAM" id="Phobius"/>
    </source>
</evidence>
<feature type="domain" description="NADH:quinone oxidoreductase/Mrp antiporter transmembrane" evidence="11">
    <location>
        <begin position="132"/>
        <end position="424"/>
    </location>
</feature>
<feature type="transmembrane region" description="Helical" evidence="10">
    <location>
        <begin position="168"/>
        <end position="189"/>
    </location>
</feature>
<feature type="transmembrane region" description="Helical" evidence="10">
    <location>
        <begin position="454"/>
        <end position="472"/>
    </location>
</feature>
<comment type="caution">
    <text evidence="13">The sequence shown here is derived from an EMBL/GenBank/DDBJ whole genome shotgun (WGS) entry which is preliminary data.</text>
</comment>
<feature type="domain" description="NADH:ubiquinone oxidoreductase chain 4 N-terminal" evidence="12">
    <location>
        <begin position="66"/>
        <end position="122"/>
    </location>
</feature>